<sequence length="516" mass="56219">MHSDTPSPSDTQQDPHDRSKPPLGRRSFLARAGTGLGVTALGLGATAAARPEAPARTPSFQSGRPIVFRGATVVTGDPQLGVQHNADVLVVGSTIRAVGRNVPAPASAAVIDGRDRILMPGMIDTHRHMWQTVVRGVGAEWTIQNYLQWIYKDWSKHWRPEDVYAGNYLSMVEALNSGVTTSLDWSQVLHTPEHADAAADALFDSKGRARLAYGNIFAPPQEWIGNGDVDRLLRTRFSSKNQLVTLQLAWDAPWDTAFPDRPAWEFARDRDLMVTQHAGVWGFPLDLGIKILHDNGFLLPTNTYVHASSLGDDSYRMIADTGGNVSISAESELNAGQGYPPTGKIRRHGIPISLSMDTSVWWSSDMFSAMRATLNADRGLDHLEAHAEGKTVHNNDLRTEDVIHYATQGGANALGLGSSLGSITPGKLADLVLLRADTPSMVPLTNPCHQIVFQATRAEVDTVLVDGRVLKYGGELVHPDMKRAKRLAEASRDHVRDLVGAQEWAQAQDPPAYRVA</sequence>
<evidence type="ECO:0000256" key="1">
    <source>
        <dbReference type="ARBA" id="ARBA00022801"/>
    </source>
</evidence>
<dbReference type="Gene3D" id="2.30.40.10">
    <property type="entry name" value="Urease, subunit C, domain 1"/>
    <property type="match status" value="1"/>
</dbReference>
<evidence type="ECO:0000313" key="5">
    <source>
        <dbReference type="Proteomes" id="UP000326979"/>
    </source>
</evidence>
<proteinExistence type="predicted"/>
<dbReference type="InterPro" id="IPR006680">
    <property type="entry name" value="Amidohydro-rel"/>
</dbReference>
<gene>
    <name evidence="4" type="ORF">FNH04_24235</name>
</gene>
<dbReference type="InterPro" id="IPR011059">
    <property type="entry name" value="Metal-dep_hydrolase_composite"/>
</dbReference>
<organism evidence="4 5">
    <name type="scientific">Streptomyces phyllanthi</name>
    <dbReference type="NCBI Taxonomy" id="1803180"/>
    <lineage>
        <taxon>Bacteria</taxon>
        <taxon>Bacillati</taxon>
        <taxon>Actinomycetota</taxon>
        <taxon>Actinomycetes</taxon>
        <taxon>Kitasatosporales</taxon>
        <taxon>Streptomycetaceae</taxon>
        <taxon>Streptomyces</taxon>
    </lineage>
</organism>
<keyword evidence="1 4" id="KW-0378">Hydrolase</keyword>
<dbReference type="InterPro" id="IPR050287">
    <property type="entry name" value="MTA/SAH_deaminase"/>
</dbReference>
<evidence type="ECO:0000256" key="2">
    <source>
        <dbReference type="SAM" id="MobiDB-lite"/>
    </source>
</evidence>
<feature type="domain" description="Amidohydrolase-related" evidence="3">
    <location>
        <begin position="117"/>
        <end position="469"/>
    </location>
</feature>
<dbReference type="InterPro" id="IPR006311">
    <property type="entry name" value="TAT_signal"/>
</dbReference>
<dbReference type="OrthoDB" id="3189065at2"/>
<dbReference type="RefSeq" id="WP_152787616.1">
    <property type="nucleotide sequence ID" value="NZ_BAABEQ010000035.1"/>
</dbReference>
<reference evidence="4 5" key="1">
    <citation type="submission" date="2019-07" db="EMBL/GenBank/DDBJ databases">
        <title>New species of Amycolatopsis and Streptomyces.</title>
        <authorList>
            <person name="Duangmal K."/>
            <person name="Teo W.F.A."/>
            <person name="Lipun K."/>
        </authorList>
    </citation>
    <scope>NUCLEOTIDE SEQUENCE [LARGE SCALE GENOMIC DNA]</scope>
    <source>
        <strain evidence="4 5">TISTR 2346</strain>
    </source>
</reference>
<dbReference type="GO" id="GO:0016810">
    <property type="term" value="F:hydrolase activity, acting on carbon-nitrogen (but not peptide) bonds"/>
    <property type="evidence" value="ECO:0007669"/>
    <property type="project" value="InterPro"/>
</dbReference>
<dbReference type="EMBL" id="VJZE01000183">
    <property type="protein sequence ID" value="MPY42900.1"/>
    <property type="molecule type" value="Genomic_DNA"/>
</dbReference>
<feature type="compositionally biased region" description="Polar residues" evidence="2">
    <location>
        <begin position="1"/>
        <end position="12"/>
    </location>
</feature>
<dbReference type="Pfam" id="PF01979">
    <property type="entry name" value="Amidohydro_1"/>
    <property type="match status" value="1"/>
</dbReference>
<dbReference type="PANTHER" id="PTHR43794:SF11">
    <property type="entry name" value="AMIDOHYDROLASE-RELATED DOMAIN-CONTAINING PROTEIN"/>
    <property type="match status" value="1"/>
</dbReference>
<dbReference type="AlphaFoldDB" id="A0A5N8W5Z2"/>
<feature type="region of interest" description="Disordered" evidence="2">
    <location>
        <begin position="1"/>
        <end position="25"/>
    </location>
</feature>
<dbReference type="NCBIfam" id="NF006056">
    <property type="entry name" value="PRK08204.1"/>
    <property type="match status" value="1"/>
</dbReference>
<accession>A0A5N8W5Z2</accession>
<dbReference type="SUPFAM" id="SSF51338">
    <property type="entry name" value="Composite domain of metallo-dependent hydrolases"/>
    <property type="match status" value="1"/>
</dbReference>
<evidence type="ECO:0000259" key="3">
    <source>
        <dbReference type="Pfam" id="PF01979"/>
    </source>
</evidence>
<dbReference type="Gene3D" id="3.20.20.140">
    <property type="entry name" value="Metal-dependent hydrolases"/>
    <property type="match status" value="1"/>
</dbReference>
<keyword evidence="5" id="KW-1185">Reference proteome</keyword>
<dbReference type="PROSITE" id="PS51318">
    <property type="entry name" value="TAT"/>
    <property type="match status" value="1"/>
</dbReference>
<dbReference type="SUPFAM" id="SSF51556">
    <property type="entry name" value="Metallo-dependent hydrolases"/>
    <property type="match status" value="1"/>
</dbReference>
<dbReference type="PANTHER" id="PTHR43794">
    <property type="entry name" value="AMINOHYDROLASE SSNA-RELATED"/>
    <property type="match status" value="1"/>
</dbReference>
<dbReference type="InterPro" id="IPR032466">
    <property type="entry name" value="Metal_Hydrolase"/>
</dbReference>
<name>A0A5N8W5Z2_9ACTN</name>
<dbReference type="Proteomes" id="UP000326979">
    <property type="component" value="Unassembled WGS sequence"/>
</dbReference>
<evidence type="ECO:0000313" key="4">
    <source>
        <dbReference type="EMBL" id="MPY42900.1"/>
    </source>
</evidence>
<comment type="caution">
    <text evidence="4">The sequence shown here is derived from an EMBL/GenBank/DDBJ whole genome shotgun (WGS) entry which is preliminary data.</text>
</comment>
<protein>
    <submittedName>
        <fullName evidence="4">Amidohydrolase family protein</fullName>
    </submittedName>
</protein>